<sequence length="121" mass="13495">MSKITIEEIESWTAEVERPRQTLEVIFQTLGYDNGTKRVDAYVIVKRPGGYGREAGVARVVHASGCYTYGLALMSLERQMRAARFAPAAQALVEGFAAQARRQGMDRTEFPKSVTLIPTER</sequence>
<dbReference type="EMBL" id="ON529858">
    <property type="protein sequence ID" value="UTC29801.1"/>
    <property type="molecule type" value="Genomic_DNA"/>
</dbReference>
<keyword evidence="2" id="KW-1185">Reference proteome</keyword>
<accession>A0A9E7N4L4</accession>
<proteinExistence type="predicted"/>
<dbReference type="Proteomes" id="UP001057427">
    <property type="component" value="Segment"/>
</dbReference>
<reference evidence="1" key="1">
    <citation type="submission" date="2022-05" db="EMBL/GenBank/DDBJ databases">
        <authorList>
            <person name="Friedrich I."/>
            <person name="Poehlein A."/>
            <person name="Schneider D."/>
            <person name="Hertel R."/>
            <person name="Daniel R."/>
        </authorList>
    </citation>
    <scope>NUCLEOTIDE SEQUENCE</scope>
</reference>
<name>A0A9E7N4L4_9CAUD</name>
<evidence type="ECO:0000313" key="2">
    <source>
        <dbReference type="Proteomes" id="UP001057427"/>
    </source>
</evidence>
<organism evidence="1 2">
    <name type="scientific">Brevundimonas phage vB_BgoS-Bajun</name>
    <dbReference type="NCBI Taxonomy" id="2948594"/>
    <lineage>
        <taxon>Viruses</taxon>
        <taxon>Duplodnaviria</taxon>
        <taxon>Heunggongvirae</taxon>
        <taxon>Uroviricota</taxon>
        <taxon>Caudoviricetes</taxon>
        <taxon>Dolichocephalovirinae</taxon>
    </lineage>
</organism>
<protein>
    <submittedName>
        <fullName evidence="1">Uncharacterized protein</fullName>
    </submittedName>
</protein>
<gene>
    <name evidence="1" type="ORF">BAJUN_01710</name>
</gene>
<evidence type="ECO:0000313" key="1">
    <source>
        <dbReference type="EMBL" id="UTC29801.1"/>
    </source>
</evidence>